<protein>
    <submittedName>
        <fullName evidence="2">Uncharacterized protein</fullName>
    </submittedName>
</protein>
<feature type="non-terminal residue" evidence="2">
    <location>
        <position position="1"/>
    </location>
</feature>
<sequence length="49" mass="5385">NASSRKKSNSITSSYAPIHTAAKDELVIQKKKKETSVGRKSLPEKNSLQ</sequence>
<feature type="non-terminal residue" evidence="2">
    <location>
        <position position="49"/>
    </location>
</feature>
<evidence type="ECO:0000256" key="1">
    <source>
        <dbReference type="SAM" id="MobiDB-lite"/>
    </source>
</evidence>
<proteinExistence type="predicted"/>
<organism evidence="2">
    <name type="scientific">Schistosoma haematobium</name>
    <name type="common">Blood fluke</name>
    <dbReference type="NCBI Taxonomy" id="6185"/>
    <lineage>
        <taxon>Eukaryota</taxon>
        <taxon>Metazoa</taxon>
        <taxon>Spiralia</taxon>
        <taxon>Lophotrochozoa</taxon>
        <taxon>Platyhelminthes</taxon>
        <taxon>Trematoda</taxon>
        <taxon>Digenea</taxon>
        <taxon>Strigeidida</taxon>
        <taxon>Schistosomatoidea</taxon>
        <taxon>Schistosomatidae</taxon>
        <taxon>Schistosoma</taxon>
    </lineage>
</organism>
<reference evidence="2" key="1">
    <citation type="journal article" date="2012" name="Nat. Genet.">
        <title>Whole-genome sequence of Schistosoma haematobium.</title>
        <authorList>
            <person name="Young N.D."/>
            <person name="Jex A.R."/>
            <person name="Li B."/>
            <person name="Liu S."/>
            <person name="Yang L."/>
            <person name="Xiong Z."/>
            <person name="Li Y."/>
            <person name="Cantacessi C."/>
            <person name="Hall R.S."/>
            <person name="Xu X."/>
            <person name="Chen F."/>
            <person name="Wu X."/>
            <person name="Zerlotini A."/>
            <person name="Oliveira G."/>
            <person name="Hofmann A."/>
            <person name="Zhang G."/>
            <person name="Fang X."/>
            <person name="Kang Y."/>
            <person name="Campbell B.E."/>
            <person name="Loukas A."/>
            <person name="Ranganathan S."/>
            <person name="Rollinson D."/>
            <person name="Rinaldi G."/>
            <person name="Brindley P.J."/>
            <person name="Yang H."/>
            <person name="Wang J."/>
            <person name="Wang J."/>
            <person name="Gasser R.B."/>
        </authorList>
    </citation>
    <scope>NUCLEOTIDE SEQUENCE [LARGE SCALE GENOMIC DNA]</scope>
</reference>
<dbReference type="EMBL" id="KL252105">
    <property type="protein sequence ID" value="KGB41773.1"/>
    <property type="molecule type" value="Genomic_DNA"/>
</dbReference>
<evidence type="ECO:0000313" key="2">
    <source>
        <dbReference type="EMBL" id="KGB41773.1"/>
    </source>
</evidence>
<feature type="region of interest" description="Disordered" evidence="1">
    <location>
        <begin position="1"/>
        <end position="49"/>
    </location>
</feature>
<dbReference type="STRING" id="6185.A0A095CFV6"/>
<gene>
    <name evidence="2" type="ORF">MS3_10319</name>
</gene>
<dbReference type="AlphaFoldDB" id="A0A095CFV6"/>
<accession>A0A095CFV6</accession>
<name>A0A095CFV6_SCHHA</name>
<feature type="compositionally biased region" description="Basic and acidic residues" evidence="1">
    <location>
        <begin position="21"/>
        <end position="43"/>
    </location>
</feature>